<accession>A0ACA9PA47</accession>
<evidence type="ECO:0000313" key="2">
    <source>
        <dbReference type="Proteomes" id="UP000789525"/>
    </source>
</evidence>
<evidence type="ECO:0000313" key="1">
    <source>
        <dbReference type="EMBL" id="CAG8694813.1"/>
    </source>
</evidence>
<sequence>CSYPFGNDILRYLNEVPTLVPEIVSIPENDTNGTCDDNGFSLSTTASETLFDLRSVEDSSNLISQSILLPEKDGNVADLSQYDEILNNLSSNSGGNLISDQAINSLLDEIDFSIPPAASSPNFAKSDENGGAFVSVDEYENILFGSSEVDALLGSISVDTSNDNVLNMPEGGYDKENLDNGS</sequence>
<feature type="non-terminal residue" evidence="1">
    <location>
        <position position="182"/>
    </location>
</feature>
<proteinExistence type="predicted"/>
<comment type="caution">
    <text evidence="1">The sequence shown here is derived from an EMBL/GenBank/DDBJ whole genome shotgun (WGS) entry which is preliminary data.</text>
</comment>
<keyword evidence="2" id="KW-1185">Reference proteome</keyword>
<dbReference type="EMBL" id="CAJVPT010030566">
    <property type="protein sequence ID" value="CAG8694813.1"/>
    <property type="molecule type" value="Genomic_DNA"/>
</dbReference>
<feature type="non-terminal residue" evidence="1">
    <location>
        <position position="1"/>
    </location>
</feature>
<organism evidence="1 2">
    <name type="scientific">Acaulospora colombiana</name>
    <dbReference type="NCBI Taxonomy" id="27376"/>
    <lineage>
        <taxon>Eukaryota</taxon>
        <taxon>Fungi</taxon>
        <taxon>Fungi incertae sedis</taxon>
        <taxon>Mucoromycota</taxon>
        <taxon>Glomeromycotina</taxon>
        <taxon>Glomeromycetes</taxon>
        <taxon>Diversisporales</taxon>
        <taxon>Acaulosporaceae</taxon>
        <taxon>Acaulospora</taxon>
    </lineage>
</organism>
<gene>
    <name evidence="1" type="ORF">ACOLOM_LOCUS9984</name>
</gene>
<name>A0ACA9PA47_9GLOM</name>
<protein>
    <submittedName>
        <fullName evidence="1">10295_t:CDS:1</fullName>
    </submittedName>
</protein>
<dbReference type="Proteomes" id="UP000789525">
    <property type="component" value="Unassembled WGS sequence"/>
</dbReference>
<reference evidence="1" key="1">
    <citation type="submission" date="2021-06" db="EMBL/GenBank/DDBJ databases">
        <authorList>
            <person name="Kallberg Y."/>
            <person name="Tangrot J."/>
            <person name="Rosling A."/>
        </authorList>
    </citation>
    <scope>NUCLEOTIDE SEQUENCE</scope>
    <source>
        <strain evidence="1">CL356</strain>
    </source>
</reference>